<dbReference type="Proteomes" id="UP000253606">
    <property type="component" value="Chromosome"/>
</dbReference>
<dbReference type="KEGG" id="abas:ACPOL_5494"/>
<keyword evidence="2" id="KW-1185">Reference proteome</keyword>
<name>A0A2Z5G685_9BACT</name>
<gene>
    <name evidence="1" type="ORF">ACPOL_5494</name>
</gene>
<dbReference type="EMBL" id="CP030840">
    <property type="protein sequence ID" value="AXC14742.1"/>
    <property type="molecule type" value="Genomic_DNA"/>
</dbReference>
<sequence length="39" mass="4076">MASGLTDPRNELLKGGGNFLAVNPAEASEILRACCKVDN</sequence>
<organism evidence="1 2">
    <name type="scientific">Acidisarcina polymorpha</name>
    <dbReference type="NCBI Taxonomy" id="2211140"/>
    <lineage>
        <taxon>Bacteria</taxon>
        <taxon>Pseudomonadati</taxon>
        <taxon>Acidobacteriota</taxon>
        <taxon>Terriglobia</taxon>
        <taxon>Terriglobales</taxon>
        <taxon>Acidobacteriaceae</taxon>
        <taxon>Acidisarcina</taxon>
    </lineage>
</organism>
<reference evidence="1 2" key="1">
    <citation type="journal article" date="2018" name="Front. Microbiol.">
        <title>Hydrolytic Capabilities as a Key to Environmental Success: Chitinolytic and Cellulolytic Acidobacteria From Acidic Sub-arctic Soils and Boreal Peatlands.</title>
        <authorList>
            <person name="Belova S.E."/>
            <person name="Ravin N.V."/>
            <person name="Pankratov T.A."/>
            <person name="Rakitin A.L."/>
            <person name="Ivanova A.A."/>
            <person name="Beletsky A.V."/>
            <person name="Mardanov A.V."/>
            <person name="Sinninghe Damste J.S."/>
            <person name="Dedysh S.N."/>
        </authorList>
    </citation>
    <scope>NUCLEOTIDE SEQUENCE [LARGE SCALE GENOMIC DNA]</scope>
    <source>
        <strain evidence="1 2">SBC82</strain>
    </source>
</reference>
<protein>
    <submittedName>
        <fullName evidence="1">Uncharacterized protein</fullName>
    </submittedName>
</protein>
<dbReference type="AlphaFoldDB" id="A0A2Z5G685"/>
<proteinExistence type="predicted"/>
<evidence type="ECO:0000313" key="2">
    <source>
        <dbReference type="Proteomes" id="UP000253606"/>
    </source>
</evidence>
<evidence type="ECO:0000313" key="1">
    <source>
        <dbReference type="EMBL" id="AXC14742.1"/>
    </source>
</evidence>
<accession>A0A2Z5G685</accession>